<evidence type="ECO:0000313" key="9">
    <source>
        <dbReference type="EMBL" id="SFM31827.1"/>
    </source>
</evidence>
<feature type="domain" description="EamA" evidence="8">
    <location>
        <begin position="177"/>
        <end position="319"/>
    </location>
</feature>
<feature type="transmembrane region" description="Helical" evidence="7">
    <location>
        <begin position="60"/>
        <end position="78"/>
    </location>
</feature>
<evidence type="ECO:0000256" key="5">
    <source>
        <dbReference type="ARBA" id="ARBA00022989"/>
    </source>
</evidence>
<dbReference type="RefSeq" id="WP_139214840.1">
    <property type="nucleotide sequence ID" value="NZ_FOTS01000074.1"/>
</dbReference>
<dbReference type="PANTHER" id="PTHR32322:SF18">
    <property type="entry name" value="S-ADENOSYLMETHIONINE_S-ADENOSYLHOMOCYSTEINE TRANSPORTER"/>
    <property type="match status" value="1"/>
</dbReference>
<feature type="domain" description="EamA" evidence="8">
    <location>
        <begin position="31"/>
        <end position="162"/>
    </location>
</feature>
<gene>
    <name evidence="9" type="ORF">SAMN04490355_10749</name>
</gene>
<dbReference type="Proteomes" id="UP000199520">
    <property type="component" value="Unassembled WGS sequence"/>
</dbReference>
<evidence type="ECO:0000256" key="1">
    <source>
        <dbReference type="ARBA" id="ARBA00004651"/>
    </source>
</evidence>
<feature type="transmembrane region" description="Helical" evidence="7">
    <location>
        <begin position="90"/>
        <end position="108"/>
    </location>
</feature>
<feature type="transmembrane region" description="Helical" evidence="7">
    <location>
        <begin position="206"/>
        <end position="225"/>
    </location>
</feature>
<dbReference type="STRING" id="1123291.SAMN04490355_10749"/>
<dbReference type="GO" id="GO:0005886">
    <property type="term" value="C:plasma membrane"/>
    <property type="evidence" value="ECO:0007669"/>
    <property type="project" value="UniProtKB-SubCell"/>
</dbReference>
<comment type="subcellular location">
    <subcellularLocation>
        <location evidence="1">Cell membrane</location>
        <topology evidence="1">Multi-pass membrane protein</topology>
    </subcellularLocation>
</comment>
<dbReference type="SUPFAM" id="SSF103481">
    <property type="entry name" value="Multidrug resistance efflux transporter EmrE"/>
    <property type="match status" value="2"/>
</dbReference>
<name>A0A1I4PVJ7_9FIRM</name>
<feature type="transmembrane region" description="Helical" evidence="7">
    <location>
        <begin position="120"/>
        <end position="137"/>
    </location>
</feature>
<accession>A0A1I4PVJ7</accession>
<feature type="transmembrane region" description="Helical" evidence="7">
    <location>
        <begin position="28"/>
        <end position="48"/>
    </location>
</feature>
<keyword evidence="4 7" id="KW-0812">Transmembrane</keyword>
<dbReference type="InterPro" id="IPR037185">
    <property type="entry name" value="EmrE-like"/>
</dbReference>
<feature type="transmembrane region" description="Helical" evidence="7">
    <location>
        <begin position="245"/>
        <end position="267"/>
    </location>
</feature>
<feature type="transmembrane region" description="Helical" evidence="7">
    <location>
        <begin position="149"/>
        <end position="170"/>
    </location>
</feature>
<evidence type="ECO:0000256" key="6">
    <source>
        <dbReference type="ARBA" id="ARBA00023136"/>
    </source>
</evidence>
<dbReference type="Pfam" id="PF00892">
    <property type="entry name" value="EamA"/>
    <property type="match status" value="2"/>
</dbReference>
<evidence type="ECO:0000256" key="3">
    <source>
        <dbReference type="ARBA" id="ARBA00022475"/>
    </source>
</evidence>
<sequence>MSDQTILCNNFNIKRFTGNKPSPWKKFYTVYLLLTTVPIFLGTSYVAAKIGMRDFLPLNLVILRFVIASLVFTLILVLKRRASCIYKKDIPQFFMLGFFAITSFFYIHYTGLQYTTSTNAGLIMATIPIFSAIFCMITKKERVTTRSRLGICIAFFGILLVISQGQFSDIFHKKTFFGDSLLILNAIVWAWFTLKSKTVLETYSPFIAMAYIHICGTILLLPFAVFPTVFAETTLLQQLPTISRASLLASVYLAVFCSVYSYFIWYLGITKIGAVKTAIFSYFNPIMAIIAGIMIFDDKLTLTIALGGLFIILGVYITNQERYPVKKCSIRREILT</sequence>
<feature type="transmembrane region" description="Helical" evidence="7">
    <location>
        <begin position="279"/>
        <end position="296"/>
    </location>
</feature>
<reference evidence="10" key="1">
    <citation type="submission" date="2016-10" db="EMBL/GenBank/DDBJ databases">
        <authorList>
            <person name="Varghese N."/>
            <person name="Submissions S."/>
        </authorList>
    </citation>
    <scope>NUCLEOTIDE SEQUENCE [LARGE SCALE GENOMIC DNA]</scope>
    <source>
        <strain evidence="10">DSM 13327</strain>
    </source>
</reference>
<evidence type="ECO:0000313" key="10">
    <source>
        <dbReference type="Proteomes" id="UP000199520"/>
    </source>
</evidence>
<dbReference type="InterPro" id="IPR000620">
    <property type="entry name" value="EamA_dom"/>
</dbReference>
<proteinExistence type="inferred from homology"/>
<evidence type="ECO:0000259" key="8">
    <source>
        <dbReference type="Pfam" id="PF00892"/>
    </source>
</evidence>
<evidence type="ECO:0000256" key="7">
    <source>
        <dbReference type="SAM" id="Phobius"/>
    </source>
</evidence>
<keyword evidence="6 7" id="KW-0472">Membrane</keyword>
<dbReference type="AlphaFoldDB" id="A0A1I4PVJ7"/>
<evidence type="ECO:0000256" key="4">
    <source>
        <dbReference type="ARBA" id="ARBA00022692"/>
    </source>
</evidence>
<dbReference type="OrthoDB" id="9799821at2"/>
<keyword evidence="3" id="KW-1003">Cell membrane</keyword>
<comment type="similarity">
    <text evidence="2">Belongs to the EamA transporter family.</text>
</comment>
<dbReference type="InterPro" id="IPR050638">
    <property type="entry name" value="AA-Vitamin_Transporters"/>
</dbReference>
<feature type="transmembrane region" description="Helical" evidence="7">
    <location>
        <begin position="302"/>
        <end position="319"/>
    </location>
</feature>
<evidence type="ECO:0000256" key="2">
    <source>
        <dbReference type="ARBA" id="ARBA00007362"/>
    </source>
</evidence>
<dbReference type="PANTHER" id="PTHR32322">
    <property type="entry name" value="INNER MEMBRANE TRANSPORTER"/>
    <property type="match status" value="1"/>
</dbReference>
<keyword evidence="10" id="KW-1185">Reference proteome</keyword>
<protein>
    <submittedName>
        <fullName evidence="9">Permease of the drug/metabolite transporter (DMT) superfamily</fullName>
    </submittedName>
</protein>
<keyword evidence="5 7" id="KW-1133">Transmembrane helix</keyword>
<dbReference type="EMBL" id="FOTS01000074">
    <property type="protein sequence ID" value="SFM31827.1"/>
    <property type="molecule type" value="Genomic_DNA"/>
</dbReference>
<feature type="transmembrane region" description="Helical" evidence="7">
    <location>
        <begin position="176"/>
        <end position="194"/>
    </location>
</feature>
<organism evidence="9 10">
    <name type="scientific">Pelosinus propionicus DSM 13327</name>
    <dbReference type="NCBI Taxonomy" id="1123291"/>
    <lineage>
        <taxon>Bacteria</taxon>
        <taxon>Bacillati</taxon>
        <taxon>Bacillota</taxon>
        <taxon>Negativicutes</taxon>
        <taxon>Selenomonadales</taxon>
        <taxon>Sporomusaceae</taxon>
        <taxon>Pelosinus</taxon>
    </lineage>
</organism>